<organism evidence="1 3">
    <name type="scientific">Acetobacter cibinongensis</name>
    <dbReference type="NCBI Taxonomy" id="146475"/>
    <lineage>
        <taxon>Bacteria</taxon>
        <taxon>Pseudomonadati</taxon>
        <taxon>Pseudomonadota</taxon>
        <taxon>Alphaproteobacteria</taxon>
        <taxon>Acetobacterales</taxon>
        <taxon>Acetobacteraceae</taxon>
        <taxon>Acetobacter</taxon>
    </lineage>
</organism>
<dbReference type="EMBL" id="BJVU01000004">
    <property type="protein sequence ID" value="GEL58830.1"/>
    <property type="molecule type" value="Genomic_DNA"/>
</dbReference>
<sequence>MSDINIKASSVANFLRGRAMVHQKFLKFGLDLARRSSDSYSIKLQEKMALALGMIGL</sequence>
<dbReference type="EMBL" id="BAMV01000016">
    <property type="protein sequence ID" value="GAN60799.1"/>
    <property type="molecule type" value="Genomic_DNA"/>
</dbReference>
<gene>
    <name evidence="1" type="ORF">Abci_016_145</name>
    <name evidence="2" type="ORF">ACI01nite_14320</name>
</gene>
<comment type="caution">
    <text evidence="1">The sequence shown here is derived from an EMBL/GenBank/DDBJ whole genome shotgun (WGS) entry which is preliminary data.</text>
</comment>
<evidence type="ECO:0000313" key="2">
    <source>
        <dbReference type="EMBL" id="GEL58830.1"/>
    </source>
</evidence>
<accession>A0A0D6N4C6</accession>
<dbReference type="Proteomes" id="UP000032671">
    <property type="component" value="Unassembled WGS sequence"/>
</dbReference>
<dbReference type="Proteomes" id="UP000321891">
    <property type="component" value="Unassembled WGS sequence"/>
</dbReference>
<keyword evidence="4" id="KW-1185">Reference proteome</keyword>
<accession>A0A6N3SNB0</accession>
<evidence type="ECO:0000313" key="3">
    <source>
        <dbReference type="Proteomes" id="UP000032671"/>
    </source>
</evidence>
<evidence type="ECO:0000313" key="1">
    <source>
        <dbReference type="EMBL" id="GAN60799.1"/>
    </source>
</evidence>
<reference evidence="2 4" key="2">
    <citation type="submission" date="2019-07" db="EMBL/GenBank/DDBJ databases">
        <title>Whole genome shotgun sequence of Acetobacter cibinongensis NBRC 16605.</title>
        <authorList>
            <person name="Hosoyama A."/>
            <person name="Uohara A."/>
            <person name="Ohji S."/>
            <person name="Ichikawa N."/>
        </authorList>
    </citation>
    <scope>NUCLEOTIDE SEQUENCE [LARGE SCALE GENOMIC DNA]</scope>
    <source>
        <strain evidence="2 4">NBRC 16605</strain>
    </source>
</reference>
<dbReference type="AlphaFoldDB" id="A0A0D6N4C6"/>
<name>A0A0D6N4C6_9PROT</name>
<protein>
    <submittedName>
        <fullName evidence="1">Uncharacterized protein</fullName>
    </submittedName>
</protein>
<proteinExistence type="predicted"/>
<reference evidence="1 3" key="1">
    <citation type="submission" date="2012-11" db="EMBL/GenBank/DDBJ databases">
        <title>Whole genome sequence of Acetobacter cibinongensis 4H-1.</title>
        <authorList>
            <person name="Azuma Y."/>
            <person name="Higashiura N."/>
            <person name="Hirakawa H."/>
            <person name="Matsushita K."/>
        </authorList>
    </citation>
    <scope>NUCLEOTIDE SEQUENCE [LARGE SCALE GENOMIC DNA]</scope>
    <source>
        <strain evidence="1 3">4H-1</strain>
    </source>
</reference>
<evidence type="ECO:0000313" key="4">
    <source>
        <dbReference type="Proteomes" id="UP000321891"/>
    </source>
</evidence>